<reference evidence="2 3" key="1">
    <citation type="journal article" date="2023" name="Nucleic Acids Res.">
        <title>The hologenome of Daphnia magna reveals possible DNA methylation and microbiome-mediated evolution of the host genome.</title>
        <authorList>
            <person name="Chaturvedi A."/>
            <person name="Li X."/>
            <person name="Dhandapani V."/>
            <person name="Marshall H."/>
            <person name="Kissane S."/>
            <person name="Cuenca-Cambronero M."/>
            <person name="Asole G."/>
            <person name="Calvet F."/>
            <person name="Ruiz-Romero M."/>
            <person name="Marangio P."/>
            <person name="Guigo R."/>
            <person name="Rago D."/>
            <person name="Mirbahai L."/>
            <person name="Eastwood N."/>
            <person name="Colbourne J.K."/>
            <person name="Zhou J."/>
            <person name="Mallon E."/>
            <person name="Orsini L."/>
        </authorList>
    </citation>
    <scope>NUCLEOTIDE SEQUENCE [LARGE SCALE GENOMIC DNA]</scope>
    <source>
        <strain evidence="2">LRV0_1</strain>
    </source>
</reference>
<comment type="caution">
    <text evidence="2">The sequence shown here is derived from an EMBL/GenBank/DDBJ whole genome shotgun (WGS) entry which is preliminary data.</text>
</comment>
<dbReference type="SUPFAM" id="SSF53850">
    <property type="entry name" value="Periplasmic binding protein-like II"/>
    <property type="match status" value="1"/>
</dbReference>
<dbReference type="EMBL" id="JAOYFB010000041">
    <property type="protein sequence ID" value="KAK4044975.1"/>
    <property type="molecule type" value="Genomic_DNA"/>
</dbReference>
<gene>
    <name evidence="2" type="ORF">OUZ56_032381</name>
</gene>
<keyword evidence="3" id="KW-1185">Reference proteome</keyword>
<feature type="chain" id="PRO_5045278992" evidence="1">
    <location>
        <begin position="18"/>
        <end position="482"/>
    </location>
</feature>
<proteinExistence type="predicted"/>
<sequence length="482" mass="50358">MAAPLGVLVFSALLAACSVLLDKSKDQCATNGECARFGAAFQCVQNVCINGGGSDDAGPDGAPSDDGGSDACVPSPKTKNADFYNEKCTNSSCIPFDNCAKTATPTVTCASLPSPVYLTGSSALRNFVGVVGKLLASDAAPVTVVYQSQGSCVGVRTIYEADPTKRVIKDVPSAGGRPANYAIYFKADRSAQECFLEPDGTPVTIGISDVYANTCGYTATTDGSTVTDYFGPVQPMAFVVPASSKQQSISAEAAYLAFGTGGGGPWSDPRFFFIRNSSSGTQQMVANSIGVPGNAWWGIDRGGSSGVRDQLKIIVDQAQADKAIGILSSDVADVERANLRVLAYQAKEQLCGYLPDSSATSRDKANVRDGHYDIWGPSHLFARTVNGAPSAAALAFLSRFVTPRIPVELLDAEIAGSLVPQCAMNVTRTEEVGPMQSYQPPYSCGCYFDAKTKGSTSCKSCESASDCPSSAPTCNFGYCEVQ</sequence>
<protein>
    <submittedName>
        <fullName evidence="2">Uncharacterized protein</fullName>
    </submittedName>
</protein>
<evidence type="ECO:0000313" key="3">
    <source>
        <dbReference type="Proteomes" id="UP001234178"/>
    </source>
</evidence>
<keyword evidence="1" id="KW-0732">Signal</keyword>
<accession>A0ABR0B8Q4</accession>
<evidence type="ECO:0000256" key="1">
    <source>
        <dbReference type="SAM" id="SignalP"/>
    </source>
</evidence>
<name>A0ABR0B8Q4_9CRUS</name>
<organism evidence="2 3">
    <name type="scientific">Daphnia magna</name>
    <dbReference type="NCBI Taxonomy" id="35525"/>
    <lineage>
        <taxon>Eukaryota</taxon>
        <taxon>Metazoa</taxon>
        <taxon>Ecdysozoa</taxon>
        <taxon>Arthropoda</taxon>
        <taxon>Crustacea</taxon>
        <taxon>Branchiopoda</taxon>
        <taxon>Diplostraca</taxon>
        <taxon>Cladocera</taxon>
        <taxon>Anomopoda</taxon>
        <taxon>Daphniidae</taxon>
        <taxon>Daphnia</taxon>
    </lineage>
</organism>
<evidence type="ECO:0000313" key="2">
    <source>
        <dbReference type="EMBL" id="KAK4044975.1"/>
    </source>
</evidence>
<feature type="signal peptide" evidence="1">
    <location>
        <begin position="1"/>
        <end position="17"/>
    </location>
</feature>
<dbReference type="Proteomes" id="UP001234178">
    <property type="component" value="Unassembled WGS sequence"/>
</dbReference>